<dbReference type="EMBL" id="APAU02000013">
    <property type="protein sequence ID" value="EUB62281.1"/>
    <property type="molecule type" value="Genomic_DNA"/>
</dbReference>
<dbReference type="RefSeq" id="XP_024353477.1">
    <property type="nucleotide sequence ID" value="XM_024491983.1"/>
</dbReference>
<organism evidence="2 3">
    <name type="scientific">Echinococcus granulosus</name>
    <name type="common">Hydatid tapeworm</name>
    <dbReference type="NCBI Taxonomy" id="6210"/>
    <lineage>
        <taxon>Eukaryota</taxon>
        <taxon>Metazoa</taxon>
        <taxon>Spiralia</taxon>
        <taxon>Lophotrochozoa</taxon>
        <taxon>Platyhelminthes</taxon>
        <taxon>Cestoda</taxon>
        <taxon>Eucestoda</taxon>
        <taxon>Cyclophyllidea</taxon>
        <taxon>Taeniidae</taxon>
        <taxon>Echinococcus</taxon>
        <taxon>Echinococcus granulosus group</taxon>
    </lineage>
</organism>
<accession>W6UMB5</accession>
<dbReference type="AlphaFoldDB" id="W6UMB5"/>
<evidence type="ECO:0000313" key="2">
    <source>
        <dbReference type="EMBL" id="EUB62281.1"/>
    </source>
</evidence>
<protein>
    <submittedName>
        <fullName evidence="2">Uncharacterized protein</fullName>
    </submittedName>
</protein>
<proteinExistence type="predicted"/>
<name>W6UMB5_ECHGR</name>
<evidence type="ECO:0000313" key="3">
    <source>
        <dbReference type="Proteomes" id="UP000019149"/>
    </source>
</evidence>
<dbReference type="KEGG" id="egl:EGR_02734"/>
<reference evidence="2 3" key="1">
    <citation type="journal article" date="2013" name="Nat. Genet.">
        <title>The genome of the hydatid tapeworm Echinococcus granulosus.</title>
        <authorList>
            <person name="Zheng H."/>
            <person name="Zhang W."/>
            <person name="Zhang L."/>
            <person name="Zhang Z."/>
            <person name="Li J."/>
            <person name="Lu G."/>
            <person name="Zhu Y."/>
            <person name="Wang Y."/>
            <person name="Huang Y."/>
            <person name="Liu J."/>
            <person name="Kang H."/>
            <person name="Chen J."/>
            <person name="Wang L."/>
            <person name="Chen A."/>
            <person name="Yu S."/>
            <person name="Gao Z."/>
            <person name="Jin L."/>
            <person name="Gu W."/>
            <person name="Wang Z."/>
            <person name="Zhao L."/>
            <person name="Shi B."/>
            <person name="Wen H."/>
            <person name="Lin R."/>
            <person name="Jones M.K."/>
            <person name="Brejova B."/>
            <person name="Vinar T."/>
            <person name="Zhao G."/>
            <person name="McManus D.P."/>
            <person name="Chen Z."/>
            <person name="Zhou Y."/>
            <person name="Wang S."/>
        </authorList>
    </citation>
    <scope>NUCLEOTIDE SEQUENCE [LARGE SCALE GENOMIC DNA]</scope>
</reference>
<dbReference type="CTD" id="36338449"/>
<feature type="compositionally biased region" description="Basic and acidic residues" evidence="1">
    <location>
        <begin position="30"/>
        <end position="39"/>
    </location>
</feature>
<gene>
    <name evidence="2" type="ORF">EGR_02734</name>
</gene>
<keyword evidence="3" id="KW-1185">Reference proteome</keyword>
<sequence length="132" mass="14850">MFEDGSFLRRRKRYKRAMPREPHLPPPRHSSQEELDHSHNSGQSTRGVFSIDRIMRSPEKGKFTQASILIEQSQHVLTNGISRSSLALDTFPVQNTAIVTPLDSSEGLLTTLPAASFLRMKTLKCDVTSTLE</sequence>
<comment type="caution">
    <text evidence="2">The sequence shown here is derived from an EMBL/GenBank/DDBJ whole genome shotgun (WGS) entry which is preliminary data.</text>
</comment>
<dbReference type="Proteomes" id="UP000019149">
    <property type="component" value="Unassembled WGS sequence"/>
</dbReference>
<dbReference type="STRING" id="6210.W6UMB5"/>
<dbReference type="GeneID" id="36338449"/>
<feature type="region of interest" description="Disordered" evidence="1">
    <location>
        <begin position="1"/>
        <end position="50"/>
    </location>
</feature>
<evidence type="ECO:0000256" key="1">
    <source>
        <dbReference type="SAM" id="MobiDB-lite"/>
    </source>
</evidence>
<feature type="compositionally biased region" description="Basic residues" evidence="1">
    <location>
        <begin position="8"/>
        <end position="17"/>
    </location>
</feature>